<dbReference type="InterPro" id="IPR042187">
    <property type="entry name" value="Flagellin_C_sub2"/>
</dbReference>
<reference evidence="8" key="1">
    <citation type="journal article" date="2019" name="Int. J. Syst. Evol. Microbiol.">
        <title>The Global Catalogue of Microorganisms (GCM) 10K type strain sequencing project: providing services to taxonomists for standard genome sequencing and annotation.</title>
        <authorList>
            <consortium name="The Broad Institute Genomics Platform"/>
            <consortium name="The Broad Institute Genome Sequencing Center for Infectious Disease"/>
            <person name="Wu L."/>
            <person name="Ma J."/>
        </authorList>
    </citation>
    <scope>NUCLEOTIDE SEQUENCE [LARGE SCALE GENOMIC DNA]</scope>
    <source>
        <strain evidence="8">CGMCC 1.12750</strain>
    </source>
</reference>
<keyword evidence="3 4" id="KW-0975">Bacterial flagellum</keyword>
<gene>
    <name evidence="7" type="ORF">ACFQXB_05900</name>
</gene>
<feature type="domain" description="Flagellin N-terminal" evidence="5">
    <location>
        <begin position="4"/>
        <end position="140"/>
    </location>
</feature>
<dbReference type="Gene3D" id="6.10.10.10">
    <property type="entry name" value="Flagellar export chaperone, C-terminal domain"/>
    <property type="match status" value="1"/>
</dbReference>
<dbReference type="PANTHER" id="PTHR42792:SF2">
    <property type="entry name" value="FLAGELLIN"/>
    <property type="match status" value="1"/>
</dbReference>
<dbReference type="EMBL" id="JBHTFQ010000002">
    <property type="protein sequence ID" value="MFC7703721.1"/>
    <property type="molecule type" value="Genomic_DNA"/>
</dbReference>
<keyword evidence="7" id="KW-0966">Cell projection</keyword>
<dbReference type="Gene3D" id="3.30.70.2120">
    <property type="match status" value="2"/>
</dbReference>
<sequence length="485" mass="49799">MTAINTNTGAILARANMARVSEEFNTSMSRLSSGLRINAAKDDAAGMAISERMTSQIKGLNQAVRNAADGKNLVDTTEGAHVEISNMLQRLRELSVQSANDTNTSFDRRAISAEANQLVSEINRVASQTTWNGMSLLNGDFAGKQLQIGADKGQTLNFNVDSAAAKDIGAHRITTTGGVNLGDESGIESETLTLTGHLGSAEITTSAEQSAESLAKAINAEASKTGVEATAINKAKLSFGVAGSATFKLNGVSISASVNDTGDIRTLRDAINAVSGKTGITATMGASNGEIVLTSASGADIKISDYKAASANTKLGVAGLKSDGSFGEVKTIDNTDNKGAVVTGQVELSSAKSFAITTNEKSGKAGKNVLGEEAAGASKLASVSEIDLSSATGAADAIKVIDVALQKINQSRADLGAISNRLDSTISNLTNITVNIEGSRSQVMDADYAKESTALARSQILSQASTAMLAQANASKQNVLSLLQG</sequence>
<comment type="function">
    <text evidence="4">Flagellin is the subunit protein which polymerizes to form the filaments of bacterial flagella.</text>
</comment>
<evidence type="ECO:0000313" key="8">
    <source>
        <dbReference type="Proteomes" id="UP001596516"/>
    </source>
</evidence>
<dbReference type="PRINTS" id="PR00207">
    <property type="entry name" value="FLAGELLIN"/>
</dbReference>
<keyword evidence="7" id="KW-0969">Cilium</keyword>
<comment type="subcellular location">
    <subcellularLocation>
        <location evidence="4">Secreted</location>
    </subcellularLocation>
    <subcellularLocation>
        <location evidence="4">Bacterial flagellum</location>
    </subcellularLocation>
</comment>
<evidence type="ECO:0000256" key="4">
    <source>
        <dbReference type="RuleBase" id="RU362073"/>
    </source>
</evidence>
<protein>
    <recommendedName>
        <fullName evidence="4">Flagellin</fullName>
    </recommendedName>
</protein>
<feature type="domain" description="Flagellin C-terminal" evidence="6">
    <location>
        <begin position="398"/>
        <end position="483"/>
    </location>
</feature>
<dbReference type="Gene3D" id="1.20.1330.10">
    <property type="entry name" value="f41 fragment of flagellin, N-terminal domain"/>
    <property type="match status" value="2"/>
</dbReference>
<name>A0ABW2UJK8_9RHOB</name>
<accession>A0ABW2UJK8</accession>
<keyword evidence="8" id="KW-1185">Reference proteome</keyword>
<keyword evidence="2 4" id="KW-0964">Secreted</keyword>
<evidence type="ECO:0000256" key="1">
    <source>
        <dbReference type="ARBA" id="ARBA00005709"/>
    </source>
</evidence>
<dbReference type="SUPFAM" id="SSF64518">
    <property type="entry name" value="Phase 1 flagellin"/>
    <property type="match status" value="1"/>
</dbReference>
<comment type="caution">
    <text evidence="7">The sequence shown here is derived from an EMBL/GenBank/DDBJ whole genome shotgun (WGS) entry which is preliminary data.</text>
</comment>
<evidence type="ECO:0000256" key="2">
    <source>
        <dbReference type="ARBA" id="ARBA00022525"/>
    </source>
</evidence>
<evidence type="ECO:0000256" key="3">
    <source>
        <dbReference type="ARBA" id="ARBA00023143"/>
    </source>
</evidence>
<evidence type="ECO:0000259" key="5">
    <source>
        <dbReference type="Pfam" id="PF00669"/>
    </source>
</evidence>
<organism evidence="7 8">
    <name type="scientific">Plastorhodobacter daqingensis</name>
    <dbReference type="NCBI Taxonomy" id="1387281"/>
    <lineage>
        <taxon>Bacteria</taxon>
        <taxon>Pseudomonadati</taxon>
        <taxon>Pseudomonadota</taxon>
        <taxon>Alphaproteobacteria</taxon>
        <taxon>Rhodobacterales</taxon>
        <taxon>Paracoccaceae</taxon>
        <taxon>Plastorhodobacter</taxon>
    </lineage>
</organism>
<dbReference type="InterPro" id="IPR001492">
    <property type="entry name" value="Flagellin"/>
</dbReference>
<dbReference type="Pfam" id="PF00669">
    <property type="entry name" value="Flagellin_N"/>
    <property type="match status" value="1"/>
</dbReference>
<dbReference type="PANTHER" id="PTHR42792">
    <property type="entry name" value="FLAGELLIN"/>
    <property type="match status" value="1"/>
</dbReference>
<dbReference type="Proteomes" id="UP001596516">
    <property type="component" value="Unassembled WGS sequence"/>
</dbReference>
<evidence type="ECO:0000313" key="7">
    <source>
        <dbReference type="EMBL" id="MFC7703721.1"/>
    </source>
</evidence>
<comment type="similarity">
    <text evidence="1 4">Belongs to the bacterial flagellin family.</text>
</comment>
<evidence type="ECO:0000259" key="6">
    <source>
        <dbReference type="Pfam" id="PF00700"/>
    </source>
</evidence>
<dbReference type="InterPro" id="IPR001029">
    <property type="entry name" value="Flagellin_N"/>
</dbReference>
<dbReference type="RefSeq" id="WP_377400544.1">
    <property type="nucleotide sequence ID" value="NZ_JBHTFQ010000002.1"/>
</dbReference>
<proteinExistence type="inferred from homology"/>
<dbReference type="InterPro" id="IPR010810">
    <property type="entry name" value="Flagellin_hook_IN_motif"/>
</dbReference>
<dbReference type="Pfam" id="PF00700">
    <property type="entry name" value="Flagellin_C"/>
    <property type="match status" value="1"/>
</dbReference>
<keyword evidence="7" id="KW-0282">Flagellum</keyword>
<dbReference type="InterPro" id="IPR046358">
    <property type="entry name" value="Flagellin_C"/>
</dbReference>
<dbReference type="Pfam" id="PF07196">
    <property type="entry name" value="Flagellin_IN"/>
    <property type="match status" value="2"/>
</dbReference>